<dbReference type="PANTHER" id="PTHR45745">
    <property type="entry name" value="PHOSPHOMANNOMUTASE 45A"/>
    <property type="match status" value="1"/>
</dbReference>
<dbReference type="GO" id="GO:0008973">
    <property type="term" value="F:phosphopentomutase activity"/>
    <property type="evidence" value="ECO:0007669"/>
    <property type="project" value="TreeGrafter"/>
</dbReference>
<organism evidence="11 12">
    <name type="scientific">Microbotryum intermedium</name>
    <dbReference type="NCBI Taxonomy" id="269621"/>
    <lineage>
        <taxon>Eukaryota</taxon>
        <taxon>Fungi</taxon>
        <taxon>Dikarya</taxon>
        <taxon>Basidiomycota</taxon>
        <taxon>Pucciniomycotina</taxon>
        <taxon>Microbotryomycetes</taxon>
        <taxon>Microbotryales</taxon>
        <taxon>Microbotryaceae</taxon>
        <taxon>Microbotryum</taxon>
    </lineage>
</organism>
<keyword evidence="12" id="KW-1185">Reference proteome</keyword>
<dbReference type="SUPFAM" id="SSF55957">
    <property type="entry name" value="Phosphoglucomutase, C-terminal domain"/>
    <property type="match status" value="1"/>
</dbReference>
<dbReference type="AlphaFoldDB" id="A0A238F9A8"/>
<feature type="domain" description="Alpha-D-phosphohexomutase alpha/beta/alpha" evidence="8">
    <location>
        <begin position="46"/>
        <end position="197"/>
    </location>
</feature>
<dbReference type="Pfam" id="PF02880">
    <property type="entry name" value="PGM_PMM_III"/>
    <property type="match status" value="1"/>
</dbReference>
<dbReference type="Pfam" id="PF02879">
    <property type="entry name" value="PGM_PMM_II"/>
    <property type="match status" value="1"/>
</dbReference>
<reference evidence="12" key="1">
    <citation type="submission" date="2016-09" db="EMBL/GenBank/DDBJ databases">
        <authorList>
            <person name="Jeantristanb JTB J.-T."/>
            <person name="Ricardo R."/>
        </authorList>
    </citation>
    <scope>NUCLEOTIDE SEQUENCE [LARGE SCALE GENOMIC DNA]</scope>
</reference>
<dbReference type="STRING" id="269621.A0A238F9A8"/>
<dbReference type="Gene3D" id="3.40.120.10">
    <property type="entry name" value="Alpha-D-Glucose-1,6-Bisphosphate, subunit A, domain 3"/>
    <property type="match status" value="3"/>
</dbReference>
<evidence type="ECO:0000256" key="6">
    <source>
        <dbReference type="ARBA" id="ARBA00023235"/>
    </source>
</evidence>
<evidence type="ECO:0000259" key="10">
    <source>
        <dbReference type="Pfam" id="PF02880"/>
    </source>
</evidence>
<dbReference type="InterPro" id="IPR005846">
    <property type="entry name" value="A-D-PHexomutase_a/b/a-III"/>
</dbReference>
<dbReference type="OrthoDB" id="8300170at2759"/>
<dbReference type="Pfam" id="PF00408">
    <property type="entry name" value="PGM_PMM_IV"/>
    <property type="match status" value="1"/>
</dbReference>
<dbReference type="GO" id="GO:0005975">
    <property type="term" value="P:carbohydrate metabolic process"/>
    <property type="evidence" value="ECO:0007669"/>
    <property type="project" value="InterPro"/>
</dbReference>
<dbReference type="EMBL" id="FMSP01000005">
    <property type="protein sequence ID" value="SCV69727.1"/>
    <property type="molecule type" value="Genomic_DNA"/>
</dbReference>
<dbReference type="InterPro" id="IPR005843">
    <property type="entry name" value="A-D-PHexomutase_C"/>
</dbReference>
<dbReference type="GO" id="GO:0006166">
    <property type="term" value="P:purine ribonucleoside salvage"/>
    <property type="evidence" value="ECO:0007669"/>
    <property type="project" value="TreeGrafter"/>
</dbReference>
<accession>A0A238F9A8</accession>
<feature type="domain" description="Alpha-D-phosphohexomutase C-terminal" evidence="7">
    <location>
        <begin position="550"/>
        <end position="585"/>
    </location>
</feature>
<dbReference type="SUPFAM" id="SSF53738">
    <property type="entry name" value="Phosphoglucomutase, first 3 domains"/>
    <property type="match status" value="3"/>
</dbReference>
<evidence type="ECO:0000256" key="4">
    <source>
        <dbReference type="ARBA" id="ARBA00022723"/>
    </source>
</evidence>
<evidence type="ECO:0000256" key="5">
    <source>
        <dbReference type="ARBA" id="ARBA00022842"/>
    </source>
</evidence>
<evidence type="ECO:0000259" key="9">
    <source>
        <dbReference type="Pfam" id="PF02879"/>
    </source>
</evidence>
<dbReference type="PANTHER" id="PTHR45745:SF1">
    <property type="entry name" value="PHOSPHOGLUCOMUTASE 2B-RELATED"/>
    <property type="match status" value="1"/>
</dbReference>
<dbReference type="Pfam" id="PF02878">
    <property type="entry name" value="PGM_PMM_I"/>
    <property type="match status" value="1"/>
</dbReference>
<keyword evidence="5" id="KW-0460">Magnesium</keyword>
<feature type="domain" description="Alpha-D-phosphohexomutase alpha/beta/alpha" evidence="10">
    <location>
        <begin position="337"/>
        <end position="462"/>
    </location>
</feature>
<name>A0A238F9A8_9BASI</name>
<evidence type="ECO:0000256" key="3">
    <source>
        <dbReference type="ARBA" id="ARBA00022553"/>
    </source>
</evidence>
<sequence length="618" mass="68291">MDRVRIDAAVKEWLRLDRNTHTRQDIETLRDAGDYTELAKRFDRRIAFGTAGLRARMQAGTSSMNDLVVLQATQGLASYVQEHVPDALRRGAVIGYDHRSFGGLNSKRFAQLAAGVFKQRGYSLYLFEGLVHTPMVPFTMSKLGAAVGLMCEIRTGPINLFVLMTAAADNGYKVYWENGVQIIPPHDHGIAMRIDESLEVDDAAWDISANLESSDTEALNDDYLAMTKSLVDPEISKSASNLVVYTAMHGVGRPFAQKAFAACGFDPKGFIAVESQAEPDPTFPTVKFPNPEEKGALDEAMKKADQVGSRIVVANDPDADRFCAAEKVGATWNAFTGDQLGTLLGAWVLHKYKESGKPIDKLAMCASAVSSKMLKTIAEKEGFVFRETLTGFKYLGNECLILEANGYKPLFAYEEAIGYLHGSVIRDKDGVTALVSFCELVTYLASNNRTPSSWLDELYDQYGFFKTSNSYFICRDPKKTDRIFSKLRFGTNAPPTTAKEMRDRLKLPKTMAGYPVVWFRDLTVGYDSANAPSFEPRLPIDEKSHQISFKVGGEDGVEVVGTVRTSGTEPKIKFYLEGSASDRLLVETKLQQVRQALGVEWLGVDPARINDAVVDLTE</sequence>
<dbReference type="InterPro" id="IPR036900">
    <property type="entry name" value="A-D-PHexomutase_C_sf"/>
</dbReference>
<keyword evidence="4" id="KW-0479">Metal-binding</keyword>
<feature type="domain" description="Alpha-D-phosphohexomutase alpha/beta/alpha" evidence="9">
    <location>
        <begin position="221"/>
        <end position="328"/>
    </location>
</feature>
<keyword evidence="6" id="KW-0413">Isomerase</keyword>
<comment type="cofactor">
    <cofactor evidence="1">
        <name>Mg(2+)</name>
        <dbReference type="ChEBI" id="CHEBI:18420"/>
    </cofactor>
</comment>
<dbReference type="CDD" id="cd05799">
    <property type="entry name" value="PGM2"/>
    <property type="match status" value="1"/>
</dbReference>
<evidence type="ECO:0000313" key="11">
    <source>
        <dbReference type="EMBL" id="SCV69727.1"/>
    </source>
</evidence>
<proteinExistence type="inferred from homology"/>
<evidence type="ECO:0000256" key="2">
    <source>
        <dbReference type="ARBA" id="ARBA00010231"/>
    </source>
</evidence>
<keyword evidence="3" id="KW-0597">Phosphoprotein</keyword>
<dbReference type="GO" id="GO:0046872">
    <property type="term" value="F:metal ion binding"/>
    <property type="evidence" value="ECO:0007669"/>
    <property type="project" value="UniProtKB-KW"/>
</dbReference>
<gene>
    <name evidence="11" type="ORF">BQ2448_1121</name>
</gene>
<evidence type="ECO:0000256" key="1">
    <source>
        <dbReference type="ARBA" id="ARBA00001946"/>
    </source>
</evidence>
<dbReference type="InterPro" id="IPR005844">
    <property type="entry name" value="A-D-PHexomutase_a/b/a-I"/>
</dbReference>
<dbReference type="InterPro" id="IPR005845">
    <property type="entry name" value="A-D-PHexomutase_a/b/a-II"/>
</dbReference>
<dbReference type="GO" id="GO:0005634">
    <property type="term" value="C:nucleus"/>
    <property type="evidence" value="ECO:0007669"/>
    <property type="project" value="TreeGrafter"/>
</dbReference>
<dbReference type="Proteomes" id="UP000198372">
    <property type="component" value="Unassembled WGS sequence"/>
</dbReference>
<comment type="similarity">
    <text evidence="2">Belongs to the phosphohexose mutase family.</text>
</comment>
<evidence type="ECO:0000259" key="7">
    <source>
        <dbReference type="Pfam" id="PF00408"/>
    </source>
</evidence>
<protein>
    <submittedName>
        <fullName evidence="11">BQ2448_1121 protein</fullName>
    </submittedName>
</protein>
<dbReference type="InterPro" id="IPR016055">
    <property type="entry name" value="A-D-PHexomutase_a/b/a-I/II/III"/>
</dbReference>
<evidence type="ECO:0000259" key="8">
    <source>
        <dbReference type="Pfam" id="PF02878"/>
    </source>
</evidence>
<evidence type="ECO:0000313" key="12">
    <source>
        <dbReference type="Proteomes" id="UP000198372"/>
    </source>
</evidence>